<dbReference type="Pfam" id="PF08242">
    <property type="entry name" value="Methyltransf_12"/>
    <property type="match status" value="1"/>
</dbReference>
<dbReference type="Pfam" id="PF00109">
    <property type="entry name" value="ketoacyl-synt"/>
    <property type="match status" value="3"/>
</dbReference>
<dbReference type="SMART" id="SM01294">
    <property type="entry name" value="PKS_PP_betabranch"/>
    <property type="match status" value="3"/>
</dbReference>
<keyword evidence="6" id="KW-0012">Acyltransferase</keyword>
<organism evidence="12 13">
    <name type="scientific">Acanthopleuribacter pedis</name>
    <dbReference type="NCBI Taxonomy" id="442870"/>
    <lineage>
        <taxon>Bacteria</taxon>
        <taxon>Pseudomonadati</taxon>
        <taxon>Acidobacteriota</taxon>
        <taxon>Holophagae</taxon>
        <taxon>Acanthopleuribacterales</taxon>
        <taxon>Acanthopleuribacteraceae</taxon>
        <taxon>Acanthopleuribacter</taxon>
    </lineage>
</organism>
<feature type="region of interest" description="N-terminal hotdog fold" evidence="7">
    <location>
        <begin position="713"/>
        <end position="828"/>
    </location>
</feature>
<dbReference type="Pfam" id="PF02801">
    <property type="entry name" value="Ketoacyl-synt_C"/>
    <property type="match status" value="3"/>
</dbReference>
<dbReference type="GO" id="GO:0031177">
    <property type="term" value="F:phosphopantetheine binding"/>
    <property type="evidence" value="ECO:0007669"/>
    <property type="project" value="InterPro"/>
</dbReference>
<dbReference type="InterPro" id="IPR049552">
    <property type="entry name" value="PKS_DH_N"/>
</dbReference>
<dbReference type="Pfam" id="PF00107">
    <property type="entry name" value="ADH_zinc_N"/>
    <property type="match status" value="1"/>
</dbReference>
<dbReference type="InterPro" id="IPR057326">
    <property type="entry name" value="KR_dom"/>
</dbReference>
<dbReference type="Pfam" id="PF00550">
    <property type="entry name" value="PP-binding"/>
    <property type="match status" value="4"/>
</dbReference>
<feature type="domain" description="Ketosynthase family 3 (KS3)" evidence="10">
    <location>
        <begin position="135"/>
        <end position="562"/>
    </location>
</feature>
<dbReference type="InterPro" id="IPR029063">
    <property type="entry name" value="SAM-dependent_MTases_sf"/>
</dbReference>
<evidence type="ECO:0000256" key="2">
    <source>
        <dbReference type="ARBA" id="ARBA00022553"/>
    </source>
</evidence>
<dbReference type="PANTHER" id="PTHR43775:SF37">
    <property type="entry name" value="SI:DKEY-61P9.11"/>
    <property type="match status" value="1"/>
</dbReference>
<keyword evidence="4" id="KW-0521">NADP</keyword>
<evidence type="ECO:0000259" key="9">
    <source>
        <dbReference type="PROSITE" id="PS50075"/>
    </source>
</evidence>
<evidence type="ECO:0000256" key="1">
    <source>
        <dbReference type="ARBA" id="ARBA00022450"/>
    </source>
</evidence>
<dbReference type="InterPro" id="IPR006162">
    <property type="entry name" value="Ppantetheine_attach_site"/>
</dbReference>
<dbReference type="GO" id="GO:0016491">
    <property type="term" value="F:oxidoreductase activity"/>
    <property type="evidence" value="ECO:0007669"/>
    <property type="project" value="InterPro"/>
</dbReference>
<feature type="domain" description="PKS/mFAS DH" evidence="11">
    <location>
        <begin position="713"/>
        <end position="976"/>
    </location>
</feature>
<dbReference type="InterPro" id="IPR013154">
    <property type="entry name" value="ADH-like_N"/>
</dbReference>
<dbReference type="InterPro" id="IPR018201">
    <property type="entry name" value="Ketoacyl_synth_AS"/>
</dbReference>
<evidence type="ECO:0000256" key="3">
    <source>
        <dbReference type="ARBA" id="ARBA00022679"/>
    </source>
</evidence>
<dbReference type="InterPro" id="IPR050091">
    <property type="entry name" value="PKS_NRPS_Biosynth_Enz"/>
</dbReference>
<comment type="caution">
    <text evidence="12">The sequence shown here is derived from an EMBL/GenBank/DDBJ whole genome shotgun (WGS) entry which is preliminary data.</text>
</comment>
<dbReference type="SUPFAM" id="SSF47336">
    <property type="entry name" value="ACP-like"/>
    <property type="match status" value="4"/>
</dbReference>
<evidence type="ECO:0000313" key="13">
    <source>
        <dbReference type="Proteomes" id="UP000664417"/>
    </source>
</evidence>
<dbReference type="InterPro" id="IPR049900">
    <property type="entry name" value="PKS_mFAS_DH"/>
</dbReference>
<dbReference type="Pfam" id="PF22621">
    <property type="entry name" value="CurL-like_PKS_C"/>
    <property type="match status" value="2"/>
</dbReference>
<proteinExistence type="predicted"/>
<evidence type="ECO:0000256" key="8">
    <source>
        <dbReference type="SAM" id="MobiDB-lite"/>
    </source>
</evidence>
<dbReference type="InterPro" id="IPR009081">
    <property type="entry name" value="PP-bd_ACP"/>
</dbReference>
<feature type="domain" description="Ketosynthase family 3 (KS3)" evidence="10">
    <location>
        <begin position="3078"/>
        <end position="3493"/>
    </location>
</feature>
<dbReference type="PROSITE" id="PS50075">
    <property type="entry name" value="CARRIER"/>
    <property type="match status" value="3"/>
</dbReference>
<dbReference type="RefSeq" id="WP_207859181.1">
    <property type="nucleotide sequence ID" value="NZ_JAFREP010000010.1"/>
</dbReference>
<dbReference type="Pfam" id="PF08240">
    <property type="entry name" value="ADH_N"/>
    <property type="match status" value="1"/>
</dbReference>
<dbReference type="InterPro" id="IPR042104">
    <property type="entry name" value="PKS_dehydratase_sf"/>
</dbReference>
<dbReference type="InterPro" id="IPR020807">
    <property type="entry name" value="PKS_DH"/>
</dbReference>
<dbReference type="InterPro" id="IPR020806">
    <property type="entry name" value="PKS_PP-bd"/>
</dbReference>
<keyword evidence="3" id="KW-0808">Transferase</keyword>
<feature type="region of interest" description="Disordered" evidence="8">
    <location>
        <begin position="3058"/>
        <end position="3077"/>
    </location>
</feature>
<dbReference type="InterPro" id="IPR014031">
    <property type="entry name" value="Ketoacyl_synth_C"/>
</dbReference>
<dbReference type="Pfam" id="PF21089">
    <property type="entry name" value="PKS_DH_N"/>
    <property type="match status" value="1"/>
</dbReference>
<feature type="domain" description="Carrier" evidence="9">
    <location>
        <begin position="6"/>
        <end position="79"/>
    </location>
</feature>
<dbReference type="SMART" id="SM00829">
    <property type="entry name" value="PKS_ER"/>
    <property type="match status" value="1"/>
</dbReference>
<dbReference type="InterPro" id="IPR014030">
    <property type="entry name" value="Ketoacyl_synth_N"/>
</dbReference>
<dbReference type="EMBL" id="JAFREP010000010">
    <property type="protein sequence ID" value="MBO1319360.1"/>
    <property type="molecule type" value="Genomic_DNA"/>
</dbReference>
<gene>
    <name evidence="12" type="ORF">J3U88_12880</name>
</gene>
<dbReference type="InterPro" id="IPR013217">
    <property type="entry name" value="Methyltransf_12"/>
</dbReference>
<evidence type="ECO:0000313" key="12">
    <source>
        <dbReference type="EMBL" id="MBO1319360.1"/>
    </source>
</evidence>
<evidence type="ECO:0000256" key="5">
    <source>
        <dbReference type="ARBA" id="ARBA00023268"/>
    </source>
</evidence>
<dbReference type="PROSITE" id="PS00012">
    <property type="entry name" value="PHOSPHOPANTETHEINE"/>
    <property type="match status" value="2"/>
</dbReference>
<dbReference type="CDD" id="cd08953">
    <property type="entry name" value="KR_2_SDR_x"/>
    <property type="match status" value="1"/>
</dbReference>
<feature type="domain" description="Carrier" evidence="9">
    <location>
        <begin position="1813"/>
        <end position="1890"/>
    </location>
</feature>
<dbReference type="CDD" id="cd00833">
    <property type="entry name" value="PKS"/>
    <property type="match status" value="3"/>
</dbReference>
<feature type="domain" description="Ketosynthase family 3 (KS3)" evidence="10">
    <location>
        <begin position="2028"/>
        <end position="2442"/>
    </location>
</feature>
<feature type="domain" description="Carrier" evidence="9">
    <location>
        <begin position="1920"/>
        <end position="1996"/>
    </location>
</feature>
<accession>A0A8J7QJI3</accession>
<dbReference type="Pfam" id="PF08659">
    <property type="entry name" value="KR"/>
    <property type="match status" value="1"/>
</dbReference>
<feature type="region of interest" description="Disordered" evidence="8">
    <location>
        <begin position="1779"/>
        <end position="1811"/>
    </location>
</feature>
<dbReference type="Gene3D" id="1.10.1240.100">
    <property type="match status" value="2"/>
</dbReference>
<dbReference type="SUPFAM" id="SSF50129">
    <property type="entry name" value="GroES-like"/>
    <property type="match status" value="1"/>
</dbReference>
<dbReference type="InterPro" id="IPR020841">
    <property type="entry name" value="PKS_Beta-ketoAc_synthase_dom"/>
</dbReference>
<dbReference type="GO" id="GO:0004315">
    <property type="term" value="F:3-oxoacyl-[acyl-carrier-protein] synthase activity"/>
    <property type="evidence" value="ECO:0007669"/>
    <property type="project" value="InterPro"/>
</dbReference>
<dbReference type="InterPro" id="IPR013968">
    <property type="entry name" value="PKS_KR"/>
</dbReference>
<feature type="active site" description="Proton donor; for dehydratase activity" evidence="7">
    <location>
        <position position="900"/>
    </location>
</feature>
<reference evidence="12" key="1">
    <citation type="submission" date="2021-03" db="EMBL/GenBank/DDBJ databases">
        <authorList>
            <person name="Wang G."/>
        </authorList>
    </citation>
    <scope>NUCLEOTIDE SEQUENCE</scope>
    <source>
        <strain evidence="12">KCTC 12899</strain>
    </source>
</reference>
<dbReference type="SMART" id="SM00826">
    <property type="entry name" value="PKS_DH"/>
    <property type="match status" value="1"/>
</dbReference>
<dbReference type="GO" id="GO:0006633">
    <property type="term" value="P:fatty acid biosynthetic process"/>
    <property type="evidence" value="ECO:0007669"/>
    <property type="project" value="InterPro"/>
</dbReference>
<feature type="region of interest" description="Disordered" evidence="8">
    <location>
        <begin position="2698"/>
        <end position="2725"/>
    </location>
</feature>
<dbReference type="PANTHER" id="PTHR43775">
    <property type="entry name" value="FATTY ACID SYNTHASE"/>
    <property type="match status" value="1"/>
</dbReference>
<sequence>MTDWLQSAEALLRTLIGTKLGMDGNSLDPDTPFFLMGVNSMINQEIVLGLEASFGPLPPSLLFEYPNLSGLARYLAETYPDVFQRDAATEPQPTEPAEINPEPTREAEPTTAKPSPEPTPAPTVAVGTSTTEPPDHAVAVIGIKADLPGARDLDTFWRNLRDGVCSISTIPPNRWDVARYFDPDGADGKGYCRHGGFIEGFDRFDAAFFKMSPKEVALTDPQQRLFLETVWGLFEDAGINPREVPRDTAVLVGLNAADYGMFANQAALQGRGAYRNADYYQVANRVSYFFNLNGPSLALDSACSSAGTCLALACDMLRAGTCGTAVVGGVNLFLHPSRFVQYAGMRMLSPSGRCRPFSADADGTLFSEGVAAVLLKPLAQARADGDPIYGIIRGWALNSDGKTNGFTAPNPLAQADLVEEALKRAGVPPSAISYVEAHGTGTPLGDPIEIRGLDMAYTRAGSDRLPGTVALGSVKGNIGHLESAAALPGLIKVLLQMKHRTLVPSLFAETLNPKIPFDQVPFRVQQDCQPWPAPDESGATPRRAGLSAFGAGGSNTHFILEEHITPAGPPPAGPFVFPLSAADAPALERAIQSLAAYLGDHPTLDPAEVAFTLQTGRAPLAHRRCWIAHTLAELRDALAEPGTDNNVSNEFTTEIETLLEQRDLQTLAGQWCQGVNLDWRRLYATPPRRVSLPSYRFGGKRFPLLQPTSATAHPLLGKPAPNTGEQRIFHTTLSPTNAWLDDHRVGGRACVAGAVHLSACAAALQHLGYRRPFAVSHLQWHSPLFCDSGDRDIALILTPTENGWSFALEDDGGGRSVAGRLTTDWAQAAPSTAVPRLEDYPKILDAAAIQRHLNDIGLNYGPTFQGLQAVGLDDARALGRISVPAYQCADWSPCSPGILDAAFQVCVFLSQTEGRPFFPLSLEDAVFFAPPPPECYAQVRRLNDHQFAVTITDPAGQVCVAIRHYVGRPGRDPLATLFHVPRWERRQVKLRANPVAEQVLLVNLNPDAAGAARFCTALAATFPRDAVTTTEDAAHPSVQSADRIVCLALGAAGDLIPDNGELIGLPLFRALAARTRPVLLTLVTNRTEHLLGEDQVHPDGAALFALARSLHREQPRHRIQCFDINGEDPDPSLLTTLRDAEPTDAEPLYLRRGAAWQRALYPLEGGTPRPQPFSRGGVWLIAGGTGGLGFETSVFLAERAEARLAWIGRRAEDAAIRDQMERVRTRGGQVFYLQADLCDSESMSAAVAATVARFGPIEGAIFSALTLADAVLANQTPEQFTRAFRVKTLGTRVFCDVLQQQPLRHLLFYSSINARLAPPGQANYSAGCAYQDAYVRALPYFSDAVKRIINWGYWGDVGSVAGEENAARLSREGHQPLNRHTGMAALERVCSLPIQQVFVFGGRPPLTERLGVQNQPVQFTAAGDETLPPRQLRFGDGRLHAGIAPFIQAARALDQQTLARIAALPEIAALPDDPEAAARTLGVVPAYQKLFRALFPHIQAARQRAEQPHRSAPETLAEIAFLLPLRDACLADFVPVLTGRRDHRAVLFPGGSFDLVAPVYRDHPVTQAANQIVARAVADLVAEHPAGPFRILEVGAGTGATAAAVLPLLPQVALTYVFTDISPHFLHRAEQRFAGDYPFVRTQILNVEKAPSDQGFTAGAFDLVLATNVVHATAEVERALLHIKSLLKPGGAVLLNELTHTEFYHSLTFGLTSGWWAFRDGALRLPDSPLLDAAGWAGVLTRCGFADIHSRDLCDQGGGFAGHSLITGTSDGIVRGTAVSRPSNESPNQVTPRAPITQAPPAPVTRPKSAAGQGRRARCQSILIQTFAAAVDAQPGELDPETDFEAFGIDSLISLDVVDRLSQVFGELPTTLLFRNRSINEVTDWLLEHRGEAVDNHLREEDGSASAQAEAIEASALAQADTEQPRPLLLKVFAAALNCSETDLDPDADFEEFGIDSLISLEIVESLRADYGELPATLLFRHRTLNQLAAWFQTNRPTPSVAATDQPPLQSPAEPAGFKPHGRSAAERDPIAVIGLAGRYPLAADLEQFRDNLAQGRNCITRPPADRNLPAAAWGGFLDGVDQFDPLYFRIAPKDARTLDPQARLFLEIVLRTAESAAYPAGRLKRFQREAGPVGVFVGSMYLHYAQLARPESPAFAAASLNAFNAVANHVSHFFDLRGPSIAVDTACSASLTAVHLACDALQQGRCAMAFAGGVNLSLHAAKFAGLTELAFLGSGPRSRSLGQGDGMLPGEGVGAVLLKPLSRALADGDRIFGVIKASGVNHGGRTNGFHTPSGAGQSALIADVLTRAHINPETIDTVDLAANGSLLGDAVEFDALGDAFRRFTNKSGFCSVGSVKSNIGHLEAASGISQLTKMLLQLESERLWPTLHADPPNPDINWEDSPFRLQNQTTSWPEPADGRPRRGAVSSFGAGGSNAHLIVDGWRETRPTPSERVIADRILVLSARDSTDLETTVRRWCALLEKQPDLDLTRLCYTAQVGRDPQSARVAIIAENRDLLHGQLKAYLANPTPSAMRPAVPPTDAHQPRHDLAARWLAGEPIDWQALYPTPPRPLPIPGVVLHPRRCWFHPEELVHQPESAVTKPHPNPAQALPVIATNPDPRPVLIAALCRLLGFQPEDINERTPFAEMGMASQRISAFAADVGSQLGLSLRPIDVYNHPCLADLCVFLKTAPRQAAVRASEETAPPPVGATPPAVGATPPAVGTTPPAVGTTRALVLQGVIPTEQAQWQDHPIAEPAPDELSLAVHASGVNFQDLLCLQGLYPNMPAYPFVPGAEVAGTVTAVGASVTGFAVGDRVAAVTGAQLGGHADHVNVPARQSVPIPDHLAFATAAAVPVAFLTAHQALFQLGKLQAGETVLIQSAAGGVGATAAVLAKAAGARVIGTTGSPEKEPFLRQLGVDAVIPTQIPDFVDQVRAARAGRGVDLVVNSLGETMIQAGLDCLAPNGRYVELALTAWRAAHGLDLSRLVANQSLHVLDVRRLLDQNAPAVAPSFAALRAYLAAGAPDFPAVTTFPVSHAATALDRLAARKTTGKIVLIPRAQPATSQPKPTPPGRRTPQPCHDVAVIGIAARYPGSPDADSFIDNLIAGRAFIETVPAFKWSPDSLQKKGVDENGARCARWSANLANAEYFDHRFFSISPAEALLMDPQHRLLLEESWRAVENAGYAARELAKGRCGVFAGVVGGDYHHRIRDLSARRLTGNTHSLAAARIAYYLNLKGPCIAVDNACASSLVALDLACRALIDGECDTALAAGVHVSASADNHIMLAELGLLSARGVCGTFDAAADGVVLGEGVGALLLKRLDRARADGDTIRGVIKATGTNSNGTGNGLLALKPEAQAALQRRVYQRAGVDPHDLDYIEVQGPSTVLGDSLEVGALATHFHTGTAPALGCLKPNIGHGVAASGLAALTKVLLAMERNLIPPNIGVQTVNPALRETGFRFPTEATPWPTHAGRPKRAAVNNFGFNGTNCHVVVEAPS</sequence>
<dbReference type="InterPro" id="IPR049551">
    <property type="entry name" value="PKS_DH_C"/>
</dbReference>
<feature type="region of interest" description="Disordered" evidence="8">
    <location>
        <begin position="86"/>
        <end position="133"/>
    </location>
</feature>
<keyword evidence="5" id="KW-0511">Multifunctional enzyme</keyword>
<dbReference type="SMART" id="SM00825">
    <property type="entry name" value="PKS_KS"/>
    <property type="match status" value="3"/>
</dbReference>
<dbReference type="InterPro" id="IPR016039">
    <property type="entry name" value="Thiolase-like"/>
</dbReference>
<dbReference type="InterPro" id="IPR013149">
    <property type="entry name" value="ADH-like_C"/>
</dbReference>
<keyword evidence="2" id="KW-0597">Phosphoprotein</keyword>
<dbReference type="SMART" id="SM00822">
    <property type="entry name" value="PKS_KR"/>
    <property type="match status" value="1"/>
</dbReference>
<keyword evidence="1" id="KW-0596">Phosphopantetheine</keyword>
<dbReference type="InterPro" id="IPR036291">
    <property type="entry name" value="NAD(P)-bd_dom_sf"/>
</dbReference>
<dbReference type="SUPFAM" id="SSF53335">
    <property type="entry name" value="S-adenosyl-L-methionine-dependent methyltransferases"/>
    <property type="match status" value="1"/>
</dbReference>
<feature type="compositionally biased region" description="Low complexity" evidence="8">
    <location>
        <begin position="2710"/>
        <end position="2725"/>
    </location>
</feature>
<protein>
    <submittedName>
        <fullName evidence="12">SDR family NAD(P)-dependent oxidoreductase</fullName>
    </submittedName>
</protein>
<dbReference type="PROSITE" id="PS52004">
    <property type="entry name" value="KS3_2"/>
    <property type="match status" value="3"/>
</dbReference>
<evidence type="ECO:0000259" key="10">
    <source>
        <dbReference type="PROSITE" id="PS52004"/>
    </source>
</evidence>
<dbReference type="Gene3D" id="1.10.1200.10">
    <property type="entry name" value="ACP-like"/>
    <property type="match status" value="4"/>
</dbReference>
<evidence type="ECO:0000259" key="11">
    <source>
        <dbReference type="PROSITE" id="PS52019"/>
    </source>
</evidence>
<feature type="region of interest" description="Disordered" evidence="8">
    <location>
        <begin position="2407"/>
        <end position="2426"/>
    </location>
</feature>
<dbReference type="Gene3D" id="3.40.47.10">
    <property type="match status" value="3"/>
</dbReference>
<dbReference type="Gene3D" id="3.90.180.10">
    <property type="entry name" value="Medium-chain alcohol dehydrogenases, catalytic domain"/>
    <property type="match status" value="1"/>
</dbReference>
<keyword evidence="13" id="KW-1185">Reference proteome</keyword>
<evidence type="ECO:0000256" key="6">
    <source>
        <dbReference type="ARBA" id="ARBA00023315"/>
    </source>
</evidence>
<dbReference type="Pfam" id="PF14765">
    <property type="entry name" value="PS-DH"/>
    <property type="match status" value="1"/>
</dbReference>
<feature type="compositionally biased region" description="Polar residues" evidence="8">
    <location>
        <begin position="1780"/>
        <end position="1791"/>
    </location>
</feature>
<feature type="region of interest" description="C-terminal hotdog fold" evidence="7">
    <location>
        <begin position="841"/>
        <end position="976"/>
    </location>
</feature>
<dbReference type="SUPFAM" id="SSF51735">
    <property type="entry name" value="NAD(P)-binding Rossmann-fold domains"/>
    <property type="match status" value="3"/>
</dbReference>
<dbReference type="InterPro" id="IPR036736">
    <property type="entry name" value="ACP-like_sf"/>
</dbReference>
<evidence type="ECO:0000256" key="4">
    <source>
        <dbReference type="ARBA" id="ARBA00022857"/>
    </source>
</evidence>
<dbReference type="InterPro" id="IPR011032">
    <property type="entry name" value="GroES-like_sf"/>
</dbReference>
<dbReference type="Gene3D" id="3.40.50.150">
    <property type="entry name" value="Vaccinia Virus protein VP39"/>
    <property type="match status" value="1"/>
</dbReference>
<dbReference type="SMART" id="SM00823">
    <property type="entry name" value="PKS_PP"/>
    <property type="match status" value="4"/>
</dbReference>
<feature type="region of interest" description="Disordered" evidence="8">
    <location>
        <begin position="1998"/>
        <end position="2024"/>
    </location>
</feature>
<name>A0A8J7QJI3_9BACT</name>
<dbReference type="SUPFAM" id="SSF53901">
    <property type="entry name" value="Thiolase-like"/>
    <property type="match status" value="3"/>
</dbReference>
<dbReference type="GO" id="GO:0004312">
    <property type="term" value="F:fatty acid synthase activity"/>
    <property type="evidence" value="ECO:0007669"/>
    <property type="project" value="TreeGrafter"/>
</dbReference>
<dbReference type="Gene3D" id="3.40.50.720">
    <property type="entry name" value="NAD(P)-binding Rossmann-like Domain"/>
    <property type="match status" value="2"/>
</dbReference>
<dbReference type="PROSITE" id="PS52019">
    <property type="entry name" value="PKS_MFAS_DH"/>
    <property type="match status" value="1"/>
</dbReference>
<dbReference type="Gene3D" id="3.10.129.110">
    <property type="entry name" value="Polyketide synthase dehydratase"/>
    <property type="match status" value="1"/>
</dbReference>
<evidence type="ECO:0000256" key="7">
    <source>
        <dbReference type="PROSITE-ProRule" id="PRU01363"/>
    </source>
</evidence>
<feature type="active site" description="Proton acceptor; for dehydratase activity" evidence="7">
    <location>
        <position position="743"/>
    </location>
</feature>
<dbReference type="Proteomes" id="UP000664417">
    <property type="component" value="Unassembled WGS sequence"/>
</dbReference>
<dbReference type="PROSITE" id="PS00606">
    <property type="entry name" value="KS3_1"/>
    <property type="match status" value="3"/>
</dbReference>
<dbReference type="InterPro" id="IPR020843">
    <property type="entry name" value="ER"/>
</dbReference>